<gene>
    <name evidence="1" type="ORF">P8935_12685</name>
</gene>
<dbReference type="Pfam" id="PF08734">
    <property type="entry name" value="GYD"/>
    <property type="match status" value="1"/>
</dbReference>
<reference evidence="1" key="1">
    <citation type="submission" date="2023-03" db="EMBL/GenBank/DDBJ databases">
        <title>Edaphobacter sp.</title>
        <authorList>
            <person name="Huber K.J."/>
            <person name="Papendorf J."/>
            <person name="Pilke C."/>
            <person name="Bunk B."/>
            <person name="Sproeer C."/>
            <person name="Pester M."/>
        </authorList>
    </citation>
    <scope>NUCLEOTIDE SEQUENCE</scope>
    <source>
        <strain evidence="1">DSM 110680</strain>
    </source>
</reference>
<dbReference type="EMBL" id="CP121196">
    <property type="protein sequence ID" value="XBH15426.1"/>
    <property type="molecule type" value="Genomic_DNA"/>
</dbReference>
<name>A0AAU7DDL7_9BACT</name>
<sequence>MPSYLVQVAYTSEAMAAMIKKPHDRASVVGKAVAKLGGSLKEAWLTFGDYDTVVLVEMPDNVSAAAFAMAISAGGSCSAVKTTPLLSIEEGITAMKKAAGSGYKPVAGK</sequence>
<organism evidence="1">
    <name type="scientific">Telmatobacter sp. DSM 110680</name>
    <dbReference type="NCBI Taxonomy" id="3036704"/>
    <lineage>
        <taxon>Bacteria</taxon>
        <taxon>Pseudomonadati</taxon>
        <taxon>Acidobacteriota</taxon>
        <taxon>Terriglobia</taxon>
        <taxon>Terriglobales</taxon>
        <taxon>Acidobacteriaceae</taxon>
        <taxon>Telmatobacter</taxon>
    </lineage>
</organism>
<dbReference type="InterPro" id="IPR014845">
    <property type="entry name" value="GYD/TTHA1554"/>
</dbReference>
<dbReference type="RefSeq" id="WP_348260659.1">
    <property type="nucleotide sequence ID" value="NZ_CP121196.1"/>
</dbReference>
<accession>A0AAU7DDL7</accession>
<protein>
    <submittedName>
        <fullName evidence="1">GYD domain-containing protein</fullName>
    </submittedName>
</protein>
<evidence type="ECO:0000313" key="1">
    <source>
        <dbReference type="EMBL" id="XBH15426.1"/>
    </source>
</evidence>
<proteinExistence type="predicted"/>
<dbReference type="AlphaFoldDB" id="A0AAU7DDL7"/>